<proteinExistence type="inferred from homology"/>
<evidence type="ECO:0000313" key="8">
    <source>
        <dbReference type="Proteomes" id="UP000250140"/>
    </source>
</evidence>
<dbReference type="Pfam" id="PF08031">
    <property type="entry name" value="BBE"/>
    <property type="match status" value="1"/>
</dbReference>
<dbReference type="Pfam" id="PF01565">
    <property type="entry name" value="FAD_binding_4"/>
    <property type="match status" value="1"/>
</dbReference>
<dbReference type="AlphaFoldDB" id="A0A8E2F2W0"/>
<dbReference type="InterPro" id="IPR016169">
    <property type="entry name" value="FAD-bd_PCMH_sub2"/>
</dbReference>
<evidence type="ECO:0000256" key="5">
    <source>
        <dbReference type="SAM" id="SignalP"/>
    </source>
</evidence>
<keyword evidence="3" id="KW-0274">FAD</keyword>
<keyword evidence="8" id="KW-1185">Reference proteome</keyword>
<dbReference type="InterPro" id="IPR012951">
    <property type="entry name" value="BBE"/>
</dbReference>
<dbReference type="Proteomes" id="UP000250140">
    <property type="component" value="Unassembled WGS sequence"/>
</dbReference>
<dbReference type="OrthoDB" id="407275at2759"/>
<dbReference type="EMBL" id="KV749407">
    <property type="protein sequence ID" value="OCL09556.1"/>
    <property type="molecule type" value="Genomic_DNA"/>
</dbReference>
<evidence type="ECO:0000259" key="6">
    <source>
        <dbReference type="PROSITE" id="PS51387"/>
    </source>
</evidence>
<protein>
    <submittedName>
        <fullName evidence="7">Glucooligosaccharide oxidase</fullName>
    </submittedName>
</protein>
<comment type="similarity">
    <text evidence="1">Belongs to the oxygen-dependent FAD-linked oxidoreductase family.</text>
</comment>
<dbReference type="GO" id="GO:0071949">
    <property type="term" value="F:FAD binding"/>
    <property type="evidence" value="ECO:0007669"/>
    <property type="project" value="InterPro"/>
</dbReference>
<dbReference type="GO" id="GO:0016491">
    <property type="term" value="F:oxidoreductase activity"/>
    <property type="evidence" value="ECO:0007669"/>
    <property type="project" value="UniProtKB-KW"/>
</dbReference>
<evidence type="ECO:0000256" key="1">
    <source>
        <dbReference type="ARBA" id="ARBA00005466"/>
    </source>
</evidence>
<evidence type="ECO:0000313" key="7">
    <source>
        <dbReference type="EMBL" id="OCL09556.1"/>
    </source>
</evidence>
<dbReference type="InterPro" id="IPR050416">
    <property type="entry name" value="FAD-linked_Oxidoreductase"/>
</dbReference>
<evidence type="ECO:0000256" key="3">
    <source>
        <dbReference type="ARBA" id="ARBA00022827"/>
    </source>
</evidence>
<reference evidence="7 8" key="1">
    <citation type="journal article" date="2016" name="Nat. Commun.">
        <title>Ectomycorrhizal ecology is imprinted in the genome of the dominant symbiotic fungus Cenococcum geophilum.</title>
        <authorList>
            <consortium name="DOE Joint Genome Institute"/>
            <person name="Peter M."/>
            <person name="Kohler A."/>
            <person name="Ohm R.A."/>
            <person name="Kuo A."/>
            <person name="Krutzmann J."/>
            <person name="Morin E."/>
            <person name="Arend M."/>
            <person name="Barry K.W."/>
            <person name="Binder M."/>
            <person name="Choi C."/>
            <person name="Clum A."/>
            <person name="Copeland A."/>
            <person name="Grisel N."/>
            <person name="Haridas S."/>
            <person name="Kipfer T."/>
            <person name="LaButti K."/>
            <person name="Lindquist E."/>
            <person name="Lipzen A."/>
            <person name="Maire R."/>
            <person name="Meier B."/>
            <person name="Mihaltcheva S."/>
            <person name="Molinier V."/>
            <person name="Murat C."/>
            <person name="Poggeler S."/>
            <person name="Quandt C.A."/>
            <person name="Sperisen C."/>
            <person name="Tritt A."/>
            <person name="Tisserant E."/>
            <person name="Crous P.W."/>
            <person name="Henrissat B."/>
            <person name="Nehls U."/>
            <person name="Egli S."/>
            <person name="Spatafora J.W."/>
            <person name="Grigoriev I.V."/>
            <person name="Martin F.M."/>
        </authorList>
    </citation>
    <scope>NUCLEOTIDE SEQUENCE [LARGE SCALE GENOMIC DNA]</scope>
    <source>
        <strain evidence="7 8">CBS 207.34</strain>
    </source>
</reference>
<feature type="chain" id="PRO_5034774242" evidence="5">
    <location>
        <begin position="21"/>
        <end position="693"/>
    </location>
</feature>
<keyword evidence="2" id="KW-0285">Flavoprotein</keyword>
<accession>A0A8E2F2W0</accession>
<dbReference type="PROSITE" id="PS51387">
    <property type="entry name" value="FAD_PCMH"/>
    <property type="match status" value="1"/>
</dbReference>
<evidence type="ECO:0000256" key="4">
    <source>
        <dbReference type="ARBA" id="ARBA00023002"/>
    </source>
</evidence>
<dbReference type="PANTHER" id="PTHR42973">
    <property type="entry name" value="BINDING OXIDOREDUCTASE, PUTATIVE (AFU_ORTHOLOGUE AFUA_1G17690)-RELATED"/>
    <property type="match status" value="1"/>
</dbReference>
<sequence>MVLISGLVLTLGLLAELAHADSNAQICLAKKNVPAIYPGSSAFVQAAETYNLRLQYTPAVVVNATTIQHISDAIVCADQNGLKVQAKSGGHSYASFSSGGKDGSMIINLENFNDISKSQNPSGVAVGAGVRVGNLALKLWEMGDLAVPHGTCPGIGVGGHFTHGGFGHTSRYWGLALDSVLAVDVVLPNGSYITADDKHYADIFWAARGAADSFGIATTFYLTTFNAPPSLVQFYYSFPIVWDNETIFADSLMHIQGFSQNASVVDSRLGFEIYIDSTYAFNIVGTFIGDMNEWTQKISLELLRGLPDFLEQNVTSMNYIESLISLADGESLQQPLHGYNLHENFFTKSITVPENSPVLHSTWMNYYNYIKNNTIGLQNGKWFSTIGLSGGPGSSVNGRNTTFAAYSDRSSLFVLQHNGIAASPTQSFPSSLQGFIQGMNDAIVKAQPETDFGASLVSADPSLSPEEAHELYYGKEVYARLLELKKEVDPKIIFWNPQAIGVGADINGYTTLNRRIEEDPCVECPCDSLNGPCQCVPNGCCCTKAERIAMEWNALERRAEALQADPCVECPCDGLNGPCTCVANGCCCTKAELQAMEALDRRTEQTQEDPCIECPCDGLNGPCSCVPNGCCCTRAEELAAEKAAMEKRTKEDPCVECPCDSLNGPCQCVPNGCCCTRAEELAFENAKEKRMEE</sequence>
<keyword evidence="4" id="KW-0560">Oxidoreductase</keyword>
<dbReference type="InterPro" id="IPR006094">
    <property type="entry name" value="Oxid_FAD_bind_N"/>
</dbReference>
<keyword evidence="5" id="KW-0732">Signal</keyword>
<organism evidence="7 8">
    <name type="scientific">Glonium stellatum</name>
    <dbReference type="NCBI Taxonomy" id="574774"/>
    <lineage>
        <taxon>Eukaryota</taxon>
        <taxon>Fungi</taxon>
        <taxon>Dikarya</taxon>
        <taxon>Ascomycota</taxon>
        <taxon>Pezizomycotina</taxon>
        <taxon>Dothideomycetes</taxon>
        <taxon>Pleosporomycetidae</taxon>
        <taxon>Gloniales</taxon>
        <taxon>Gloniaceae</taxon>
        <taxon>Glonium</taxon>
    </lineage>
</organism>
<feature type="domain" description="FAD-binding PCMH-type" evidence="6">
    <location>
        <begin position="54"/>
        <end position="227"/>
    </location>
</feature>
<dbReference type="InterPro" id="IPR016166">
    <property type="entry name" value="FAD-bd_PCMH"/>
</dbReference>
<gene>
    <name evidence="7" type="ORF">AOQ84DRAFT_388089</name>
</gene>
<evidence type="ECO:0000256" key="2">
    <source>
        <dbReference type="ARBA" id="ARBA00022630"/>
    </source>
</evidence>
<dbReference type="SUPFAM" id="SSF56176">
    <property type="entry name" value="FAD-binding/transporter-associated domain-like"/>
    <property type="match status" value="1"/>
</dbReference>
<name>A0A8E2F2W0_9PEZI</name>
<dbReference type="Gene3D" id="3.40.462.20">
    <property type="match status" value="1"/>
</dbReference>
<dbReference type="PANTHER" id="PTHR42973:SF15">
    <property type="entry name" value="FAD-BINDING PCMH-TYPE DOMAIN-CONTAINING PROTEIN"/>
    <property type="match status" value="1"/>
</dbReference>
<dbReference type="Gene3D" id="3.30.465.10">
    <property type="match status" value="1"/>
</dbReference>
<feature type="signal peptide" evidence="5">
    <location>
        <begin position="1"/>
        <end position="20"/>
    </location>
</feature>
<dbReference type="InterPro" id="IPR036318">
    <property type="entry name" value="FAD-bd_PCMH-like_sf"/>
</dbReference>